<reference evidence="1" key="1">
    <citation type="submission" date="2021-06" db="EMBL/GenBank/DDBJ databases">
        <title>Updating the genus Pseudomonas: Description of 43 new species and partition of the Pseudomonas putida group.</title>
        <authorList>
            <person name="Girard L."/>
            <person name="Lood C."/>
            <person name="Vandamme P."/>
            <person name="Rokni-Zadeh H."/>
            <person name="Van Noort V."/>
            <person name="Hofte M."/>
            <person name="Lavigne R."/>
            <person name="De Mot R."/>
        </authorList>
    </citation>
    <scope>NUCLEOTIDE SEQUENCE</scope>
    <source>
        <strain evidence="1">SWRI74</strain>
    </source>
</reference>
<name>A0ABS6QZN3_9PSED</name>
<gene>
    <name evidence="1" type="ORF">KVG88_30155</name>
</gene>
<dbReference type="Proteomes" id="UP001049200">
    <property type="component" value="Unassembled WGS sequence"/>
</dbReference>
<accession>A0ABS6QZN3</accession>
<evidence type="ECO:0000313" key="1">
    <source>
        <dbReference type="EMBL" id="MBV4524339.1"/>
    </source>
</evidence>
<protein>
    <submittedName>
        <fullName evidence="1">Uncharacterized protein</fullName>
    </submittedName>
</protein>
<organism evidence="1 2">
    <name type="scientific">Pseudomonas azerbaijanoccidentalis</name>
    <dbReference type="NCBI Taxonomy" id="2842347"/>
    <lineage>
        <taxon>Bacteria</taxon>
        <taxon>Pseudomonadati</taxon>
        <taxon>Pseudomonadota</taxon>
        <taxon>Gammaproteobacteria</taxon>
        <taxon>Pseudomonadales</taxon>
        <taxon>Pseudomonadaceae</taxon>
        <taxon>Pseudomonas</taxon>
    </lineage>
</organism>
<proteinExistence type="predicted"/>
<sequence length="331" mass="35796">MNNEPIEGMVPTHDGRFAVMIDPKNGHYGWVFIKHPDGMWVSSRKASPAELSAAKNHYNSVAGLLKLFGGEPACTGTRPITTLEVVPDSVAAPVVPTGWKLVPIQPTPEMLKAVDDEADDKHLARGRAISAWSQMLDATPEPSVADIEPFAVIGDYAACGGDRTVFTPEYAELITDRMCSKTAVYTLGAVGAAVAAIKTLNAKGYTYHGAALWKPPVGEAPDFDLIDSMRADRDRLVRELDVLLNGDAGAAEQASLCDIVAQVRMELAGGAPLKRYVRAPSRQDPKYHEEWPEIEGGKVFDGGAYCRDLFEALKRYNVIVAETMPEGAVDE</sequence>
<keyword evidence="2" id="KW-1185">Reference proteome</keyword>
<dbReference type="EMBL" id="JAHSTU010000014">
    <property type="protein sequence ID" value="MBV4524339.1"/>
    <property type="molecule type" value="Genomic_DNA"/>
</dbReference>
<dbReference type="RefSeq" id="WP_217873542.1">
    <property type="nucleotide sequence ID" value="NZ_JAHSTU010000014.1"/>
</dbReference>
<evidence type="ECO:0000313" key="2">
    <source>
        <dbReference type="Proteomes" id="UP001049200"/>
    </source>
</evidence>
<comment type="caution">
    <text evidence="1">The sequence shown here is derived from an EMBL/GenBank/DDBJ whole genome shotgun (WGS) entry which is preliminary data.</text>
</comment>